<dbReference type="PANTHER" id="PTHR31339">
    <property type="entry name" value="PECTIN LYASE-RELATED"/>
    <property type="match status" value="1"/>
</dbReference>
<comment type="caution">
    <text evidence="5">The sequence shown here is derived from an EMBL/GenBank/DDBJ whole genome shotgun (WGS) entry which is preliminary data.</text>
</comment>
<protein>
    <submittedName>
        <fullName evidence="5">Uncharacterized protein</fullName>
    </submittedName>
</protein>
<dbReference type="Gene3D" id="2.160.20.10">
    <property type="entry name" value="Single-stranded right-handed beta-helix, Pectin lyase-like"/>
    <property type="match status" value="1"/>
</dbReference>
<dbReference type="InterPro" id="IPR012334">
    <property type="entry name" value="Pectin_lyas_fold"/>
</dbReference>
<dbReference type="InterPro" id="IPR051801">
    <property type="entry name" value="GH28_Enzymes"/>
</dbReference>
<evidence type="ECO:0000313" key="6">
    <source>
        <dbReference type="Proteomes" id="UP000824140"/>
    </source>
</evidence>
<reference evidence="5" key="1">
    <citation type="submission" date="2020-10" db="EMBL/GenBank/DDBJ databases">
        <authorList>
            <person name="Gilroy R."/>
        </authorList>
    </citation>
    <scope>NUCLEOTIDE SEQUENCE</scope>
    <source>
        <strain evidence="5">13766</strain>
    </source>
</reference>
<evidence type="ECO:0000256" key="1">
    <source>
        <dbReference type="ARBA" id="ARBA00008834"/>
    </source>
</evidence>
<dbReference type="Pfam" id="PF00295">
    <property type="entry name" value="Glyco_hydro_28"/>
    <property type="match status" value="1"/>
</dbReference>
<dbReference type="Proteomes" id="UP000824140">
    <property type="component" value="Unassembled WGS sequence"/>
</dbReference>
<evidence type="ECO:0000256" key="4">
    <source>
        <dbReference type="RuleBase" id="RU361169"/>
    </source>
</evidence>
<accession>A0A9D1K6Z9</accession>
<dbReference type="InterPro" id="IPR000743">
    <property type="entry name" value="Glyco_hydro_28"/>
</dbReference>
<dbReference type="InterPro" id="IPR006626">
    <property type="entry name" value="PbH1"/>
</dbReference>
<gene>
    <name evidence="5" type="ORF">IAA84_11305</name>
</gene>
<organism evidence="5 6">
    <name type="scientific">Candidatus Alectryocaccomicrobium excrementavium</name>
    <dbReference type="NCBI Taxonomy" id="2840668"/>
    <lineage>
        <taxon>Bacteria</taxon>
        <taxon>Bacillati</taxon>
        <taxon>Bacillota</taxon>
        <taxon>Clostridia</taxon>
        <taxon>Candidatus Alectryocaccomicrobium</taxon>
    </lineage>
</organism>
<keyword evidence="3 4" id="KW-0326">Glycosidase</keyword>
<dbReference type="InterPro" id="IPR011050">
    <property type="entry name" value="Pectin_lyase_fold/virulence"/>
</dbReference>
<dbReference type="AlphaFoldDB" id="A0A9D1K6Z9"/>
<dbReference type="GO" id="GO:0005975">
    <property type="term" value="P:carbohydrate metabolic process"/>
    <property type="evidence" value="ECO:0007669"/>
    <property type="project" value="InterPro"/>
</dbReference>
<dbReference type="EMBL" id="DVJN01000217">
    <property type="protein sequence ID" value="HIS93595.1"/>
    <property type="molecule type" value="Genomic_DNA"/>
</dbReference>
<keyword evidence="2 4" id="KW-0378">Hydrolase</keyword>
<dbReference type="PANTHER" id="PTHR31339:SF9">
    <property type="entry name" value="PLASMIN AND FIBRONECTIN-BINDING PROTEIN A"/>
    <property type="match status" value="1"/>
</dbReference>
<proteinExistence type="inferred from homology"/>
<evidence type="ECO:0000313" key="5">
    <source>
        <dbReference type="EMBL" id="HIS93595.1"/>
    </source>
</evidence>
<dbReference type="SUPFAM" id="SSF51126">
    <property type="entry name" value="Pectin lyase-like"/>
    <property type="match status" value="1"/>
</dbReference>
<comment type="similarity">
    <text evidence="1 4">Belongs to the glycosyl hydrolase 28 family.</text>
</comment>
<name>A0A9D1K6Z9_9FIRM</name>
<sequence length="501" mass="56362">MSSRVYPMSVGEPPSAAFTMTVDGAPTPLYSARVSKHPINRRWPGHQRPVEQTELASFALFEMDAPAQIVLKPSRPFHSVTVRPLSRAVRPRVEAGVISFTLPRAGAYTVELDGPHCALHLFADPVKRYGAGPRDENVLYYGKGIHDVGLIRLQSNQTLFLDEGAVVYARVEACDAHNIRILGHGILDGSRNHEKILFEFGDREIEQFNKGFAVENAGRSHLVQLEYCDHVEIDGITLRDSPLYTIRPIACRDLRIEGVKIIGNWRYNSDGIDMHNCERVHIKDCFVRTYDDSICIKGFDYLQDEADMLHNGILHDTFRDVLVEGCVIWCDWGCSLEFGAETRAREICGVTFRDCDLIHNAAVALDVKNVDYADIHDVLFENIRVEYGAVSQRPMLQKSDLDVYAEDPDSDYMPGLFGAYILYIPEYSKDGTRRGRIRDVAFRNVAVSAPRMPPSEIHGYDAQHLCSNIAFENIRLNGRRLHDLAEAGIRQNAFAAGVHFS</sequence>
<reference evidence="5" key="2">
    <citation type="journal article" date="2021" name="PeerJ">
        <title>Extensive microbial diversity within the chicken gut microbiome revealed by metagenomics and culture.</title>
        <authorList>
            <person name="Gilroy R."/>
            <person name="Ravi A."/>
            <person name="Getino M."/>
            <person name="Pursley I."/>
            <person name="Horton D.L."/>
            <person name="Alikhan N.F."/>
            <person name="Baker D."/>
            <person name="Gharbi K."/>
            <person name="Hall N."/>
            <person name="Watson M."/>
            <person name="Adriaenssens E.M."/>
            <person name="Foster-Nyarko E."/>
            <person name="Jarju S."/>
            <person name="Secka A."/>
            <person name="Antonio M."/>
            <person name="Oren A."/>
            <person name="Chaudhuri R.R."/>
            <person name="La Ragione R."/>
            <person name="Hildebrand F."/>
            <person name="Pallen M.J."/>
        </authorList>
    </citation>
    <scope>NUCLEOTIDE SEQUENCE</scope>
    <source>
        <strain evidence="5">13766</strain>
    </source>
</reference>
<dbReference type="GO" id="GO:0004650">
    <property type="term" value="F:polygalacturonase activity"/>
    <property type="evidence" value="ECO:0007669"/>
    <property type="project" value="InterPro"/>
</dbReference>
<dbReference type="SMART" id="SM00710">
    <property type="entry name" value="PbH1"/>
    <property type="match status" value="4"/>
</dbReference>
<evidence type="ECO:0000256" key="2">
    <source>
        <dbReference type="ARBA" id="ARBA00022801"/>
    </source>
</evidence>
<evidence type="ECO:0000256" key="3">
    <source>
        <dbReference type="ARBA" id="ARBA00023295"/>
    </source>
</evidence>